<evidence type="ECO:0000256" key="4">
    <source>
        <dbReference type="ARBA" id="ARBA00022630"/>
    </source>
</evidence>
<comment type="similarity">
    <text evidence="2">Belongs to the nitroreductase family.</text>
</comment>
<reference evidence="14" key="1">
    <citation type="submission" date="2020-10" db="EMBL/GenBank/DDBJ databases">
        <title>Feather gene expression reveals the developmental basis of iridescence in African starlings.</title>
        <authorList>
            <person name="Rubenstein D.R."/>
        </authorList>
    </citation>
    <scope>NUCLEOTIDE SEQUENCE</scope>
    <source>
        <strain evidence="14">SS15</strain>
        <tissue evidence="14">Liver</tissue>
    </source>
</reference>
<evidence type="ECO:0000256" key="1">
    <source>
        <dbReference type="ARBA" id="ARBA00001917"/>
    </source>
</evidence>
<sequence length="624" mass="70718">STGLFAEAVVVWQCCAGPTAGVPWALLQDTQQLVPHLCHGHCLGPGMAARACATRSPSPGLSQGQAGMWKTVLTPPILYVAFEPAVRDLRASNSSENRFHVLQYLCSWKYNASFSKEEEMPEVEIDIDDLLDAANEEERALKLQEFIKELLTRIRGMRKLSPPQKKKKHEEKKYLEDKGRILEVLKKIEHPDGDEPFELAAVGIGFLTSGSEWEIAMRFGLFAGGNEKNFRTLINLRPDGSALGNLQFFLEGNHSQGKLQLLSIGGKIVNINHPLATCQKNNSYPENLMGNIKETSPFHEKLLNLEERLHISIVMALFSSLTPVFIAIICVLIGVIMKKTNGEKEKRDAKSKHPSRPWVDEDLKDGTDHPLEEEEGEEEWQGLEENVAHVPFTGERYSEAEMIERSQAFYELLNKRRSVRFLSDEPVPREVIDNVIRTAGTSPSGAHTEPWTFVVVQDPYLKHKIREIVEEEEEINYKKRMGDRWVNDLKRLRTNWIKEYLDTAPYLILIFKQVYGRLPNGKKKTHYYNEISVSIACGILLAALQNAGLYTVTSTPLNCGPQLRVLLQRPANEKLLLLLPVGYPKKDATVPALTRKPLEDIMRRRGNYYSGYPVHTYNYTSSTR</sequence>
<dbReference type="Gene3D" id="3.40.109.10">
    <property type="entry name" value="NADH Oxidase"/>
    <property type="match status" value="1"/>
</dbReference>
<comment type="caution">
    <text evidence="14">The sequence shown here is derived from an EMBL/GenBank/DDBJ whole genome shotgun (WGS) entry which is preliminary data.</text>
</comment>
<dbReference type="EMBL" id="JADDUC010000001">
    <property type="protein sequence ID" value="KAG0137248.1"/>
    <property type="molecule type" value="Genomic_DNA"/>
</dbReference>
<comment type="catalytic activity">
    <reaction evidence="8">
        <text>bromide + L-tyrosine + NADP(+) = 3-bromo-L-tyrosine + NADPH</text>
        <dbReference type="Rhea" id="RHEA:70347"/>
        <dbReference type="ChEBI" id="CHEBI:15858"/>
        <dbReference type="ChEBI" id="CHEBI:57783"/>
        <dbReference type="ChEBI" id="CHEBI:58315"/>
        <dbReference type="ChEBI" id="CHEBI:58349"/>
        <dbReference type="ChEBI" id="CHEBI:189423"/>
    </reaction>
    <physiologicalReaction direction="right-to-left" evidence="8">
        <dbReference type="Rhea" id="RHEA:70349"/>
    </physiologicalReaction>
</comment>
<dbReference type="CDD" id="cd02144">
    <property type="entry name" value="iodotyrosine_dehalogenase"/>
    <property type="match status" value="1"/>
</dbReference>
<dbReference type="GO" id="GO:0140616">
    <property type="term" value="F:iodotyrosine deiodinase activity"/>
    <property type="evidence" value="ECO:0007669"/>
    <property type="project" value="UniProtKB-EC"/>
</dbReference>
<dbReference type="GO" id="GO:0005737">
    <property type="term" value="C:cytoplasm"/>
    <property type="evidence" value="ECO:0007669"/>
    <property type="project" value="InterPro"/>
</dbReference>
<comment type="catalytic activity">
    <reaction evidence="7">
        <text>iodide + L-tyrosine + NADP(+) = 3-iodo-L-tyrosine + NADPH</text>
        <dbReference type="Rhea" id="RHEA:27453"/>
        <dbReference type="ChEBI" id="CHEBI:16382"/>
        <dbReference type="ChEBI" id="CHEBI:57783"/>
        <dbReference type="ChEBI" id="CHEBI:58315"/>
        <dbReference type="ChEBI" id="CHEBI:58349"/>
        <dbReference type="ChEBI" id="CHEBI:59898"/>
    </reaction>
    <physiologicalReaction direction="right-to-left" evidence="7">
        <dbReference type="Rhea" id="RHEA:27455"/>
    </physiologicalReaction>
</comment>
<dbReference type="PANTHER" id="PTHR23026:SF90">
    <property type="entry name" value="IODOTYROSINE DEIODINASE 1"/>
    <property type="match status" value="1"/>
</dbReference>
<dbReference type="SUPFAM" id="SSF81790">
    <property type="entry name" value="Myosin phosphatase inhibitor 17kDa protein, CPI-17"/>
    <property type="match status" value="1"/>
</dbReference>
<evidence type="ECO:0000259" key="13">
    <source>
        <dbReference type="Pfam" id="PF00881"/>
    </source>
</evidence>
<evidence type="ECO:0000256" key="2">
    <source>
        <dbReference type="ARBA" id="ARBA00007118"/>
    </source>
</evidence>
<dbReference type="InterPro" id="IPR036658">
    <property type="entry name" value="CPI-17_sf"/>
</dbReference>
<accession>A0A835U260</accession>
<dbReference type="EC" id="1.21.1.1" evidence="3"/>
<dbReference type="Pfam" id="PF00881">
    <property type="entry name" value="Nitroreductase"/>
    <property type="match status" value="1"/>
</dbReference>
<reference evidence="15 16" key="2">
    <citation type="journal article" date="2021" name="J. Hered.">
        <title>Feather Gene Expression Elucidates the Developmental Basis of Plumage Iridescence in African Starlings.</title>
        <authorList>
            <person name="Rubenstein D.R."/>
            <person name="Corvelo A."/>
            <person name="MacManes M.D."/>
            <person name="Maia R."/>
            <person name="Narzisi G."/>
            <person name="Rousaki A."/>
            <person name="Vandenabeele P."/>
            <person name="Shawkey M.D."/>
            <person name="Solomon J."/>
        </authorList>
    </citation>
    <scope>NUCLEOTIDE SEQUENCE [LARGE SCALE GENOMIC DNA]</scope>
    <source>
        <strain evidence="15">SS15</strain>
    </source>
</reference>
<feature type="transmembrane region" description="Helical" evidence="12">
    <location>
        <begin position="309"/>
        <end position="337"/>
    </location>
</feature>
<proteinExistence type="inferred from homology"/>
<dbReference type="InterPro" id="IPR050627">
    <property type="entry name" value="Nitroreductase/BluB"/>
</dbReference>
<evidence type="ECO:0000256" key="5">
    <source>
        <dbReference type="ARBA" id="ARBA00022643"/>
    </source>
</evidence>
<dbReference type="GO" id="GO:0006570">
    <property type="term" value="P:tyrosine metabolic process"/>
    <property type="evidence" value="ECO:0007669"/>
    <property type="project" value="TreeGrafter"/>
</dbReference>
<organism evidence="14">
    <name type="scientific">Lamprotornis superbus</name>
    <dbReference type="NCBI Taxonomy" id="245042"/>
    <lineage>
        <taxon>Eukaryota</taxon>
        <taxon>Metazoa</taxon>
        <taxon>Chordata</taxon>
        <taxon>Craniata</taxon>
        <taxon>Vertebrata</taxon>
        <taxon>Euteleostomi</taxon>
        <taxon>Archelosauria</taxon>
        <taxon>Archosauria</taxon>
        <taxon>Dinosauria</taxon>
        <taxon>Saurischia</taxon>
        <taxon>Theropoda</taxon>
        <taxon>Coelurosauria</taxon>
        <taxon>Aves</taxon>
        <taxon>Neognathae</taxon>
        <taxon>Neoaves</taxon>
        <taxon>Telluraves</taxon>
        <taxon>Australaves</taxon>
        <taxon>Passeriformes</taxon>
        <taxon>Sturnidae</taxon>
        <taxon>Lamprotornis</taxon>
    </lineage>
</organism>
<feature type="region of interest" description="Disordered" evidence="11">
    <location>
        <begin position="343"/>
        <end position="380"/>
    </location>
</feature>
<dbReference type="InterPro" id="IPR029479">
    <property type="entry name" value="Nitroreductase"/>
</dbReference>
<dbReference type="AlphaFoldDB" id="A0A835U260"/>
<feature type="domain" description="Nitroreductase" evidence="13">
    <location>
        <begin position="414"/>
        <end position="583"/>
    </location>
</feature>
<dbReference type="FunFam" id="3.40.109.10:FF:000004">
    <property type="entry name" value="Iodotyrosine deiodinase 1"/>
    <property type="match status" value="1"/>
</dbReference>
<dbReference type="Gene3D" id="1.10.150.220">
    <property type="entry name" value="CPI-17"/>
    <property type="match status" value="1"/>
</dbReference>
<comment type="catalytic activity">
    <reaction evidence="10">
        <text>L-tyrosine + chloride + NADP(+) = 3-chloro-L-tyrosine + NADPH</text>
        <dbReference type="Rhea" id="RHEA:70343"/>
        <dbReference type="ChEBI" id="CHEBI:17996"/>
        <dbReference type="ChEBI" id="CHEBI:57783"/>
        <dbReference type="ChEBI" id="CHEBI:58315"/>
        <dbReference type="ChEBI" id="CHEBI:58349"/>
        <dbReference type="ChEBI" id="CHEBI:189422"/>
    </reaction>
    <physiologicalReaction direction="right-to-left" evidence="10">
        <dbReference type="Rhea" id="RHEA:70345"/>
    </physiologicalReaction>
</comment>
<comment type="catalytic activity">
    <reaction evidence="9">
        <text>3-iodo-L-tyrosine + iodide + NADP(+) = 3,5-diiodo-L-tyrosine + NADPH + H(+)</text>
        <dbReference type="Rhea" id="RHEA:27457"/>
        <dbReference type="ChEBI" id="CHEBI:15378"/>
        <dbReference type="ChEBI" id="CHEBI:16382"/>
        <dbReference type="ChEBI" id="CHEBI:57506"/>
        <dbReference type="ChEBI" id="CHEBI:57783"/>
        <dbReference type="ChEBI" id="CHEBI:58349"/>
        <dbReference type="ChEBI" id="CHEBI:59898"/>
    </reaction>
    <physiologicalReaction direction="right-to-left" evidence="9">
        <dbReference type="Rhea" id="RHEA:27459"/>
    </physiologicalReaction>
</comment>
<dbReference type="InterPro" id="IPR000415">
    <property type="entry name" value="Nitroreductase-like"/>
</dbReference>
<keyword evidence="12" id="KW-0472">Membrane</keyword>
<keyword evidence="5" id="KW-0288">FMN</keyword>
<gene>
    <name evidence="14" type="ORF">IHE44_000088</name>
    <name evidence="15" type="ORF">IHE44_0009364</name>
</gene>
<feature type="compositionally biased region" description="Acidic residues" evidence="11">
    <location>
        <begin position="371"/>
        <end position="380"/>
    </location>
</feature>
<keyword evidence="16" id="KW-1185">Reference proteome</keyword>
<dbReference type="GO" id="GO:0005886">
    <property type="term" value="C:plasma membrane"/>
    <property type="evidence" value="ECO:0007669"/>
    <property type="project" value="TreeGrafter"/>
</dbReference>
<keyword evidence="6" id="KW-0560">Oxidoreductase</keyword>
<feature type="non-terminal residue" evidence="14">
    <location>
        <position position="624"/>
    </location>
</feature>
<dbReference type="PANTHER" id="PTHR23026">
    <property type="entry name" value="NADPH NITROREDUCTASE"/>
    <property type="match status" value="1"/>
</dbReference>
<protein>
    <recommendedName>
        <fullName evidence="3">iodotyrosine deiodinase</fullName>
        <ecNumber evidence="3">1.21.1.1</ecNumber>
    </recommendedName>
</protein>
<dbReference type="OrthoDB" id="41362at2759"/>
<dbReference type="EMBL" id="JADDUC020000003">
    <property type="protein sequence ID" value="KAI1240915.1"/>
    <property type="molecule type" value="Genomic_DNA"/>
</dbReference>
<evidence type="ECO:0000256" key="10">
    <source>
        <dbReference type="ARBA" id="ARBA00048356"/>
    </source>
</evidence>
<evidence type="ECO:0000313" key="15">
    <source>
        <dbReference type="EMBL" id="KAI1240915.1"/>
    </source>
</evidence>
<evidence type="ECO:0000256" key="11">
    <source>
        <dbReference type="SAM" id="MobiDB-lite"/>
    </source>
</evidence>
<name>A0A835U260_9PASS</name>
<dbReference type="Proteomes" id="UP000618051">
    <property type="component" value="Unassembled WGS sequence"/>
</dbReference>
<feature type="compositionally biased region" description="Basic and acidic residues" evidence="11">
    <location>
        <begin position="358"/>
        <end position="370"/>
    </location>
</feature>
<evidence type="ECO:0000313" key="14">
    <source>
        <dbReference type="EMBL" id="KAG0137248.1"/>
    </source>
</evidence>
<evidence type="ECO:0000256" key="12">
    <source>
        <dbReference type="SAM" id="Phobius"/>
    </source>
</evidence>
<keyword evidence="12" id="KW-1133">Transmembrane helix</keyword>
<keyword evidence="4" id="KW-0285">Flavoprotein</keyword>
<evidence type="ECO:0000256" key="3">
    <source>
        <dbReference type="ARBA" id="ARBA00012348"/>
    </source>
</evidence>
<evidence type="ECO:0000256" key="7">
    <source>
        <dbReference type="ARBA" id="ARBA00033619"/>
    </source>
</evidence>
<comment type="cofactor">
    <cofactor evidence="1">
        <name>FMN</name>
        <dbReference type="ChEBI" id="CHEBI:58210"/>
    </cofactor>
</comment>
<reference evidence="15" key="3">
    <citation type="submission" date="2022-01" db="EMBL/GenBank/DDBJ databases">
        <authorList>
            <person name="Rubenstein D.R."/>
        </authorList>
    </citation>
    <scope>NUCLEOTIDE SEQUENCE</scope>
    <source>
        <strain evidence="15">SS15</strain>
        <tissue evidence="15">Liver</tissue>
    </source>
</reference>
<evidence type="ECO:0000313" key="16">
    <source>
        <dbReference type="Proteomes" id="UP000618051"/>
    </source>
</evidence>
<keyword evidence="12" id="KW-0812">Transmembrane</keyword>
<evidence type="ECO:0000256" key="9">
    <source>
        <dbReference type="ARBA" id="ARBA00047519"/>
    </source>
</evidence>
<evidence type="ECO:0000256" key="6">
    <source>
        <dbReference type="ARBA" id="ARBA00023002"/>
    </source>
</evidence>
<dbReference type="SUPFAM" id="SSF55469">
    <property type="entry name" value="FMN-dependent nitroreductase-like"/>
    <property type="match status" value="1"/>
</dbReference>
<evidence type="ECO:0000256" key="8">
    <source>
        <dbReference type="ARBA" id="ARBA00033666"/>
    </source>
</evidence>